<feature type="non-terminal residue" evidence="1">
    <location>
        <position position="68"/>
    </location>
</feature>
<accession>A0A6I1EG58</accession>
<evidence type="ECO:0000313" key="2">
    <source>
        <dbReference type="Proteomes" id="UP000430564"/>
    </source>
</evidence>
<evidence type="ECO:0000313" key="1">
    <source>
        <dbReference type="EMBL" id="KAB7649640.1"/>
    </source>
</evidence>
<dbReference type="AlphaFoldDB" id="A0A6I1EG58"/>
<comment type="caution">
    <text evidence="1">The sequence shown here is derived from an EMBL/GenBank/DDBJ whole genome shotgun (WGS) entry which is preliminary data.</text>
</comment>
<dbReference type="EMBL" id="WEHX01000266">
    <property type="protein sequence ID" value="KAB7649640.1"/>
    <property type="molecule type" value="Genomic_DNA"/>
</dbReference>
<reference evidence="1 2" key="1">
    <citation type="submission" date="2019-10" db="EMBL/GenBank/DDBJ databases">
        <title>Genome diversity of Sutterella seckii.</title>
        <authorList>
            <person name="Chaplin A.V."/>
            <person name="Sokolova S.R."/>
            <person name="Mosin K.A."/>
            <person name="Ivanova E.L."/>
            <person name="Kochetkova T.O."/>
            <person name="Goltsov A.Y."/>
            <person name="Trofimov D.Y."/>
            <person name="Efimov B.A."/>
        </authorList>
    </citation>
    <scope>NUCLEOTIDE SEQUENCE [LARGE SCALE GENOMIC DNA]</scope>
    <source>
        <strain evidence="1 2">ASD393</strain>
    </source>
</reference>
<protein>
    <submittedName>
        <fullName evidence="1">Uncharacterized protein</fullName>
    </submittedName>
</protein>
<dbReference type="Proteomes" id="UP000430564">
    <property type="component" value="Unassembled WGS sequence"/>
</dbReference>
<sequence>MARYLVATGDPVNRIDSWQLDHDVPYRPGLSPDVCYELFDQVGHNETGMQSLFTRLAHLSDEDSAVLA</sequence>
<name>A0A6I1EG58_9BURK</name>
<gene>
    <name evidence="1" type="ORF">GBM95_12105</name>
</gene>
<proteinExistence type="predicted"/>
<organism evidence="1 2">
    <name type="scientific">Sutterella seckii</name>
    <dbReference type="NCBI Taxonomy" id="1944635"/>
    <lineage>
        <taxon>Bacteria</taxon>
        <taxon>Pseudomonadati</taxon>
        <taxon>Pseudomonadota</taxon>
        <taxon>Betaproteobacteria</taxon>
        <taxon>Burkholderiales</taxon>
        <taxon>Sutterellaceae</taxon>
        <taxon>Sutterella</taxon>
    </lineage>
</organism>